<evidence type="ECO:0000259" key="2">
    <source>
        <dbReference type="Pfam" id="PF13369"/>
    </source>
</evidence>
<accession>A0ABQ1UKU7</accession>
<name>A0ABQ1UKU7_9BACT</name>
<organism evidence="3 4">
    <name type="scientific">Echinicola rosea</name>
    <dbReference type="NCBI Taxonomy" id="1807691"/>
    <lineage>
        <taxon>Bacteria</taxon>
        <taxon>Pseudomonadati</taxon>
        <taxon>Bacteroidota</taxon>
        <taxon>Cytophagia</taxon>
        <taxon>Cytophagales</taxon>
        <taxon>Cyclobacteriaceae</taxon>
        <taxon>Echinicola</taxon>
    </lineage>
</organism>
<dbReference type="PANTHER" id="PTHR31350">
    <property type="entry name" value="SI:DKEY-261L7.2"/>
    <property type="match status" value="1"/>
</dbReference>
<evidence type="ECO:0000313" key="3">
    <source>
        <dbReference type="EMBL" id="GGF19805.1"/>
    </source>
</evidence>
<dbReference type="Pfam" id="PF13369">
    <property type="entry name" value="Transglut_core2"/>
    <property type="match status" value="1"/>
</dbReference>
<feature type="domain" description="Protein SirB1 N-terminal" evidence="2">
    <location>
        <begin position="107"/>
        <end position="255"/>
    </location>
</feature>
<dbReference type="Proteomes" id="UP000647339">
    <property type="component" value="Unassembled WGS sequence"/>
</dbReference>
<reference evidence="4" key="1">
    <citation type="journal article" date="2019" name="Int. J. Syst. Evol. Microbiol.">
        <title>The Global Catalogue of Microorganisms (GCM) 10K type strain sequencing project: providing services to taxonomists for standard genome sequencing and annotation.</title>
        <authorList>
            <consortium name="The Broad Institute Genomics Platform"/>
            <consortium name="The Broad Institute Genome Sequencing Center for Infectious Disease"/>
            <person name="Wu L."/>
            <person name="Ma J."/>
        </authorList>
    </citation>
    <scope>NUCLEOTIDE SEQUENCE [LARGE SCALE GENOMIC DNA]</scope>
    <source>
        <strain evidence="4">CGMCC 1.15407</strain>
    </source>
</reference>
<dbReference type="EMBL" id="BMIU01000002">
    <property type="protein sequence ID" value="GGF19805.1"/>
    <property type="molecule type" value="Genomic_DNA"/>
</dbReference>
<dbReference type="PANTHER" id="PTHR31350:SF21">
    <property type="entry name" value="F-BOX ONLY PROTEIN 21"/>
    <property type="match status" value="1"/>
</dbReference>
<comment type="caution">
    <text evidence="3">The sequence shown here is derived from an EMBL/GenBank/DDBJ whole genome shotgun (WGS) entry which is preliminary data.</text>
</comment>
<gene>
    <name evidence="3" type="ORF">GCM10011339_04740</name>
</gene>
<protein>
    <recommendedName>
        <fullName evidence="2">Protein SirB1 N-terminal domain-containing protein</fullName>
    </recommendedName>
</protein>
<keyword evidence="4" id="KW-1185">Reference proteome</keyword>
<evidence type="ECO:0000313" key="4">
    <source>
        <dbReference type="Proteomes" id="UP000647339"/>
    </source>
</evidence>
<sequence>MRMEKLTENELNALVSLLDDTDREVKDHVRDKIISLGNNVIPFLEKKWESSFNPDVQKEIEELVHQLQFDLLKERLEQWKAGGGKDLLKGLWIINTYQYPDLEFETLNAEMNQIYFEVWTGFNSDVSPYDQIRLINSILFSQLRFSANTKNFHSPGNSMISNVLDTRRGNPISLCSVYYLVAQKLGLPVYGVNLPNLFVLTYKAPDAAIYINAFNKGLIFSRQDVNNYLEHLKISPKDEFFEPCTHLDIAKRTLRNLIVAFDKLGEPEKVDEIRQLLLILEPPVI</sequence>
<evidence type="ECO:0000256" key="1">
    <source>
        <dbReference type="ARBA" id="ARBA00007100"/>
    </source>
</evidence>
<comment type="similarity">
    <text evidence="1">Belongs to the UPF0162 family.</text>
</comment>
<proteinExistence type="inferred from homology"/>
<dbReference type="InterPro" id="IPR032698">
    <property type="entry name" value="SirB1_N"/>
</dbReference>